<reference evidence="2" key="1">
    <citation type="submission" date="2016-08" db="EMBL/GenBank/DDBJ databases">
        <authorList>
            <person name="Varghese N."/>
            <person name="Submissions Spin"/>
        </authorList>
    </citation>
    <scope>NUCLEOTIDE SEQUENCE [LARGE SCALE GENOMIC DNA]</scope>
    <source>
        <strain evidence="2">R-53094</strain>
    </source>
</reference>
<accession>A0A1C4A724</accession>
<evidence type="ECO:0000313" key="1">
    <source>
        <dbReference type="EMBL" id="SCB90366.1"/>
    </source>
</evidence>
<keyword evidence="1" id="KW-0808">Transferase</keyword>
<dbReference type="GO" id="GO:0016740">
    <property type="term" value="F:transferase activity"/>
    <property type="evidence" value="ECO:0007669"/>
    <property type="project" value="UniProtKB-KW"/>
</dbReference>
<dbReference type="RefSeq" id="WP_092462102.1">
    <property type="nucleotide sequence ID" value="NZ_BJEE01000001.1"/>
</dbReference>
<gene>
    <name evidence="1" type="ORF">GA0061074_10443</name>
</gene>
<dbReference type="OrthoDB" id="2313111at2"/>
<proteinExistence type="predicted"/>
<organism evidence="1 2">
    <name type="scientific">Weissella bombi</name>
    <dbReference type="NCBI Taxonomy" id="1505725"/>
    <lineage>
        <taxon>Bacteria</taxon>
        <taxon>Bacillati</taxon>
        <taxon>Bacillota</taxon>
        <taxon>Bacilli</taxon>
        <taxon>Lactobacillales</taxon>
        <taxon>Lactobacillaceae</taxon>
        <taxon>Weissella</taxon>
    </lineage>
</organism>
<dbReference type="SUPFAM" id="SSF52309">
    <property type="entry name" value="N-(deoxy)ribosyltransferase-like"/>
    <property type="match status" value="1"/>
</dbReference>
<dbReference type="Proteomes" id="UP000199268">
    <property type="component" value="Unassembled WGS sequence"/>
</dbReference>
<evidence type="ECO:0000313" key="2">
    <source>
        <dbReference type="Proteomes" id="UP000199268"/>
    </source>
</evidence>
<dbReference type="AlphaFoldDB" id="A0A1C4A724"/>
<protein>
    <submittedName>
        <fullName evidence="1">Nucleoside deoxyribosyltransferase</fullName>
    </submittedName>
</protein>
<dbReference type="Gene3D" id="3.40.50.450">
    <property type="match status" value="1"/>
</dbReference>
<dbReference type="EMBL" id="FMAO01000004">
    <property type="protein sequence ID" value="SCB90366.1"/>
    <property type="molecule type" value="Genomic_DNA"/>
</dbReference>
<sequence>MLSMNELIQQLQDIKEASSEVTKVPGAKTIYLGAGWFSEQQIDTLIASYKALNNNPTISYVHVPLLNQFEGQAFDENGDFEPDFKWAVATYNADITAIQNSDVTLGVITAGNEDSGTAFELGYANALGRPTVAFYDGDWVANPINLMPAIGPSSYVRSTDELATFDFMSIATRIYDGKII</sequence>
<dbReference type="InterPro" id="IPR007710">
    <property type="entry name" value="Nucleoside_deoxyribTrfase"/>
</dbReference>
<dbReference type="STRING" id="1505725.GA0061074_10443"/>
<dbReference type="Pfam" id="PF05014">
    <property type="entry name" value="Nuc_deoxyrib_tr"/>
    <property type="match status" value="1"/>
</dbReference>
<name>A0A1C4A724_9LACO</name>
<keyword evidence="2" id="KW-1185">Reference proteome</keyword>